<dbReference type="Proteomes" id="UP000887540">
    <property type="component" value="Unplaced"/>
</dbReference>
<dbReference type="InterPro" id="IPR036282">
    <property type="entry name" value="Glutathione-S-Trfase_C_sf"/>
</dbReference>
<evidence type="ECO:0000256" key="5">
    <source>
        <dbReference type="ARBA" id="ARBA00078118"/>
    </source>
</evidence>
<feature type="domain" description="GST N-terminal" evidence="6">
    <location>
        <begin position="1"/>
        <end position="59"/>
    </location>
</feature>
<keyword evidence="2" id="KW-0808">Transferase</keyword>
<dbReference type="InterPro" id="IPR010987">
    <property type="entry name" value="Glutathione-S-Trfase_C-like"/>
</dbReference>
<protein>
    <recommendedName>
        <fullName evidence="1">glutathione transferase</fullName>
        <ecNumber evidence="1">2.5.1.18</ecNumber>
    </recommendedName>
    <alternativeName>
        <fullName evidence="5">GST class-sigma</fullName>
    </alternativeName>
</protein>
<dbReference type="Gene3D" id="3.40.30.10">
    <property type="entry name" value="Glutaredoxin"/>
    <property type="match status" value="1"/>
</dbReference>
<evidence type="ECO:0000313" key="8">
    <source>
        <dbReference type="Proteomes" id="UP000887540"/>
    </source>
</evidence>
<dbReference type="CDD" id="cd03039">
    <property type="entry name" value="GST_N_Sigma_like"/>
    <property type="match status" value="1"/>
</dbReference>
<dbReference type="SUPFAM" id="SSF47616">
    <property type="entry name" value="GST C-terminal domain-like"/>
    <property type="match status" value="1"/>
</dbReference>
<reference evidence="9" key="1">
    <citation type="submission" date="2022-11" db="UniProtKB">
        <authorList>
            <consortium name="WormBaseParasite"/>
        </authorList>
    </citation>
    <scope>IDENTIFICATION</scope>
</reference>
<dbReference type="GO" id="GO:0004364">
    <property type="term" value="F:glutathione transferase activity"/>
    <property type="evidence" value="ECO:0007669"/>
    <property type="project" value="UniProtKB-EC"/>
</dbReference>
<evidence type="ECO:0000256" key="2">
    <source>
        <dbReference type="ARBA" id="ARBA00022679"/>
    </source>
</evidence>
<dbReference type="CDD" id="cd03192">
    <property type="entry name" value="GST_C_Sigma_like"/>
    <property type="match status" value="1"/>
</dbReference>
<evidence type="ECO:0000259" key="7">
    <source>
        <dbReference type="PROSITE" id="PS50405"/>
    </source>
</evidence>
<feature type="domain" description="GST C-terminal" evidence="7">
    <location>
        <begin position="61"/>
        <end position="187"/>
    </location>
</feature>
<proteinExistence type="inferred from homology"/>
<dbReference type="PROSITE" id="PS50405">
    <property type="entry name" value="GST_CTER"/>
    <property type="match status" value="1"/>
</dbReference>
<evidence type="ECO:0000259" key="6">
    <source>
        <dbReference type="PROSITE" id="PS50404"/>
    </source>
</evidence>
<dbReference type="FunFam" id="1.20.1050.10:FF:000031">
    <property type="entry name" value="Glutathione S-Transferase"/>
    <property type="match status" value="1"/>
</dbReference>
<dbReference type="Pfam" id="PF13417">
    <property type="entry name" value="GST_N_3"/>
    <property type="match status" value="1"/>
</dbReference>
<sequence length="193" mass="22838">MFHYLEIPFEDIRIKPENWQEFKPTTPQGKLPFLEVDGNILPQSYAIARYIARKYGLAGKSDFEQAQVDALADFIQDVQYDDFAPYMYVMQGYEEGDKDQLRKDSFLPAVKKNFTILVNFLKESKSGFFMPSGITWVDFAISQYLDKVRRYDKDCFDDYPELIDHIEMIHGLPKLQEYLKKRKDTLYHMGEQR</sequence>
<dbReference type="SFLD" id="SFLDS00019">
    <property type="entry name" value="Glutathione_Transferase_(cytos"/>
    <property type="match status" value="1"/>
</dbReference>
<dbReference type="Gene3D" id="1.20.1050.10">
    <property type="match status" value="1"/>
</dbReference>
<dbReference type="InterPro" id="IPR040079">
    <property type="entry name" value="Glutathione_S-Trfase"/>
</dbReference>
<dbReference type="EC" id="2.5.1.18" evidence="1"/>
<comment type="catalytic activity">
    <reaction evidence="4">
        <text>RX + glutathione = an S-substituted glutathione + a halide anion + H(+)</text>
        <dbReference type="Rhea" id="RHEA:16437"/>
        <dbReference type="ChEBI" id="CHEBI:15378"/>
        <dbReference type="ChEBI" id="CHEBI:16042"/>
        <dbReference type="ChEBI" id="CHEBI:17792"/>
        <dbReference type="ChEBI" id="CHEBI:57925"/>
        <dbReference type="ChEBI" id="CHEBI:90779"/>
        <dbReference type="EC" id="2.5.1.18"/>
    </reaction>
</comment>
<dbReference type="AlphaFoldDB" id="A0A914DCF2"/>
<dbReference type="PANTHER" id="PTHR11571:SF224">
    <property type="entry name" value="HEMATOPOIETIC PROSTAGLANDIN D SYNTHASE"/>
    <property type="match status" value="1"/>
</dbReference>
<dbReference type="GO" id="GO:0006749">
    <property type="term" value="P:glutathione metabolic process"/>
    <property type="evidence" value="ECO:0007669"/>
    <property type="project" value="TreeGrafter"/>
</dbReference>
<keyword evidence="8" id="KW-1185">Reference proteome</keyword>
<dbReference type="SUPFAM" id="SSF52833">
    <property type="entry name" value="Thioredoxin-like"/>
    <property type="match status" value="1"/>
</dbReference>
<evidence type="ECO:0000256" key="3">
    <source>
        <dbReference type="ARBA" id="ARBA00038317"/>
    </source>
</evidence>
<dbReference type="PROSITE" id="PS50404">
    <property type="entry name" value="GST_NTER"/>
    <property type="match status" value="1"/>
</dbReference>
<organism evidence="8 9">
    <name type="scientific">Acrobeloides nanus</name>
    <dbReference type="NCBI Taxonomy" id="290746"/>
    <lineage>
        <taxon>Eukaryota</taxon>
        <taxon>Metazoa</taxon>
        <taxon>Ecdysozoa</taxon>
        <taxon>Nematoda</taxon>
        <taxon>Chromadorea</taxon>
        <taxon>Rhabditida</taxon>
        <taxon>Tylenchina</taxon>
        <taxon>Cephalobomorpha</taxon>
        <taxon>Cephaloboidea</taxon>
        <taxon>Cephalobidae</taxon>
        <taxon>Acrobeloides</taxon>
    </lineage>
</organism>
<accession>A0A914DCF2</accession>
<dbReference type="Pfam" id="PF14497">
    <property type="entry name" value="GST_C_3"/>
    <property type="match status" value="1"/>
</dbReference>
<dbReference type="PANTHER" id="PTHR11571">
    <property type="entry name" value="GLUTATHIONE S-TRANSFERASE"/>
    <property type="match status" value="1"/>
</dbReference>
<evidence type="ECO:0000256" key="4">
    <source>
        <dbReference type="ARBA" id="ARBA00047960"/>
    </source>
</evidence>
<dbReference type="GO" id="GO:0005737">
    <property type="term" value="C:cytoplasm"/>
    <property type="evidence" value="ECO:0007669"/>
    <property type="project" value="UniProtKB-ARBA"/>
</dbReference>
<name>A0A914DCF2_9BILA</name>
<dbReference type="WBParaSite" id="ACRNAN_scaffold2179.g32234.t1">
    <property type="protein sequence ID" value="ACRNAN_scaffold2179.g32234.t1"/>
    <property type="gene ID" value="ACRNAN_scaffold2179.g32234"/>
</dbReference>
<dbReference type="InterPro" id="IPR004045">
    <property type="entry name" value="Glutathione_S-Trfase_N"/>
</dbReference>
<evidence type="ECO:0000256" key="1">
    <source>
        <dbReference type="ARBA" id="ARBA00012452"/>
    </source>
</evidence>
<dbReference type="InterPro" id="IPR050213">
    <property type="entry name" value="GST_superfamily"/>
</dbReference>
<evidence type="ECO:0000313" key="9">
    <source>
        <dbReference type="WBParaSite" id="ACRNAN_scaffold2179.g32234.t1"/>
    </source>
</evidence>
<comment type="similarity">
    <text evidence="3">Belongs to the GST superfamily. Sigma family.</text>
</comment>
<dbReference type="InterPro" id="IPR004046">
    <property type="entry name" value="GST_C"/>
</dbReference>
<dbReference type="InterPro" id="IPR036249">
    <property type="entry name" value="Thioredoxin-like_sf"/>
</dbReference>